<dbReference type="EMBL" id="BRXY01000107">
    <property type="protein sequence ID" value="GMH66287.1"/>
    <property type="molecule type" value="Genomic_DNA"/>
</dbReference>
<evidence type="ECO:0000313" key="3">
    <source>
        <dbReference type="EMBL" id="GMH66287.1"/>
    </source>
</evidence>
<evidence type="ECO:0000256" key="1">
    <source>
        <dbReference type="SAM" id="Coils"/>
    </source>
</evidence>
<reference evidence="4" key="1">
    <citation type="journal article" date="2023" name="Commun. Biol.">
        <title>Genome analysis of Parmales, the sister group of diatoms, reveals the evolutionary specialization of diatoms from phago-mixotrophs to photoautotrophs.</title>
        <authorList>
            <person name="Ban H."/>
            <person name="Sato S."/>
            <person name="Yoshikawa S."/>
            <person name="Yamada K."/>
            <person name="Nakamura Y."/>
            <person name="Ichinomiya M."/>
            <person name="Sato N."/>
            <person name="Blanc-Mathieu R."/>
            <person name="Endo H."/>
            <person name="Kuwata A."/>
            <person name="Ogata H."/>
        </authorList>
    </citation>
    <scope>NUCLEOTIDE SEQUENCE [LARGE SCALE GENOMIC DNA]</scope>
    <source>
        <strain evidence="4">NIES 3701</strain>
    </source>
</reference>
<evidence type="ECO:0000313" key="4">
    <source>
        <dbReference type="Proteomes" id="UP001165085"/>
    </source>
</evidence>
<proteinExistence type="predicted"/>
<name>A0A9W7E4Y9_9STRA</name>
<organism evidence="3 4">
    <name type="scientific">Triparma strigata</name>
    <dbReference type="NCBI Taxonomy" id="1606541"/>
    <lineage>
        <taxon>Eukaryota</taxon>
        <taxon>Sar</taxon>
        <taxon>Stramenopiles</taxon>
        <taxon>Ochrophyta</taxon>
        <taxon>Bolidophyceae</taxon>
        <taxon>Parmales</taxon>
        <taxon>Triparmaceae</taxon>
        <taxon>Triparma</taxon>
    </lineage>
</organism>
<dbReference type="AlphaFoldDB" id="A0A9W7E4Y9"/>
<dbReference type="OrthoDB" id="192107at2759"/>
<sequence length="677" mass="78962">MSSANDGQPASHKLKIRRRARSKREQKTNKKADREFLELLEGVEHERAVAFMGVASVDARIHMNTVMKRSTPALRSDILQFLDKLDVPLCEKLLRVMAPLNDTLAAQLFCLQWDLDWNRYLLALDMEQEVMTKFLEVIFDYSPEDRKKVIDKSFECNMSMEMLLNLLMTTSDEPKCPICTARRKIKKEVLRINNLVDKDAAKKFNGRERSIFENELYEKRDFAVNPTTDFYSVKIDAVSKNTVVQFSDASGQAIASHEHTIDTKLLCHECKKEVYEFALRVGNDLELWHAVWQDRLDLHEQARKLDVAKSFWWVQEKRDMEFVETVRVVIQANKNAKKRKRDAKKKLAEEKAKRVAKEAEELKKLIKKNMIKDAVQTDEKWMHQELHSQDKSLKTRNLAASLEFETAYGLYDNAKKERKNPKSTTLLEYHHESGIPLTAEASSEAFGTAPIVVPDETKDIRQWDFQLQEAKEKLDWRKEEQRRQREAAERANFEGNLKTWLEGAQEVTDKINAKYQRQAWLRQKKIEAREEQKRLDKIARSKMHEDAALRAASDAALEIERQHALAAEEKREMHERHEMAICEAHQRAIDRFWGIPTAKEKERRLAEFLRRQFEARIRDKRAMMVAVGGEIKVSKSVAHTVPEQLNLPLYRIKTLMVSGKELCEDPMGLRRPPIGQR</sequence>
<accession>A0A9W7E4Y9</accession>
<comment type="caution">
    <text evidence="3">The sequence shown here is derived from an EMBL/GenBank/DDBJ whole genome shotgun (WGS) entry which is preliminary data.</text>
</comment>
<feature type="region of interest" description="Disordered" evidence="2">
    <location>
        <begin position="1"/>
        <end position="29"/>
    </location>
</feature>
<protein>
    <submittedName>
        <fullName evidence="3">Uncharacterized protein</fullName>
    </submittedName>
</protein>
<keyword evidence="4" id="KW-1185">Reference proteome</keyword>
<keyword evidence="1" id="KW-0175">Coiled coil</keyword>
<gene>
    <name evidence="3" type="ORF">TrST_g8834</name>
</gene>
<evidence type="ECO:0000256" key="2">
    <source>
        <dbReference type="SAM" id="MobiDB-lite"/>
    </source>
</evidence>
<feature type="compositionally biased region" description="Basic residues" evidence="2">
    <location>
        <begin position="12"/>
        <end position="22"/>
    </location>
</feature>
<dbReference type="Proteomes" id="UP001165085">
    <property type="component" value="Unassembled WGS sequence"/>
</dbReference>
<feature type="coiled-coil region" evidence="1">
    <location>
        <begin position="330"/>
        <end position="369"/>
    </location>
</feature>